<dbReference type="InterPro" id="IPR035909">
    <property type="entry name" value="CheB_C"/>
</dbReference>
<accession>A0A974SKE7</accession>
<gene>
    <name evidence="6" type="ORF">EZH22_01225</name>
</gene>
<dbReference type="AlphaFoldDB" id="A0A974SKE7"/>
<evidence type="ECO:0000313" key="7">
    <source>
        <dbReference type="Proteomes" id="UP000596427"/>
    </source>
</evidence>
<dbReference type="EC" id="3.1.1.61" evidence="2"/>
<feature type="domain" description="CheB-type methylesterase" evidence="5">
    <location>
        <begin position="1"/>
        <end position="178"/>
    </location>
</feature>
<dbReference type="PROSITE" id="PS50122">
    <property type="entry name" value="CHEB"/>
    <property type="match status" value="1"/>
</dbReference>
<proteinExistence type="predicted"/>
<dbReference type="Proteomes" id="UP000596427">
    <property type="component" value="Chromosome"/>
</dbReference>
<dbReference type="PANTHER" id="PTHR42872:SF6">
    <property type="entry name" value="PROTEIN-GLUTAMATE METHYLESTERASE_PROTEIN-GLUTAMINE GLUTAMINASE"/>
    <property type="match status" value="1"/>
</dbReference>
<dbReference type="SUPFAM" id="SSF52738">
    <property type="entry name" value="Methylesterase CheB, C-terminal domain"/>
    <property type="match status" value="1"/>
</dbReference>
<keyword evidence="4" id="KW-0145">Chemotaxis</keyword>
<name>A0A974SKE7_9HYPH</name>
<dbReference type="GO" id="GO:0000156">
    <property type="term" value="F:phosphorelay response regulator activity"/>
    <property type="evidence" value="ECO:0007669"/>
    <property type="project" value="InterPro"/>
</dbReference>
<feature type="active site" evidence="4">
    <location>
        <position position="7"/>
    </location>
</feature>
<dbReference type="Pfam" id="PF01339">
    <property type="entry name" value="CheB_methylest"/>
    <property type="match status" value="1"/>
</dbReference>
<evidence type="ECO:0000259" key="5">
    <source>
        <dbReference type="PROSITE" id="PS50122"/>
    </source>
</evidence>
<dbReference type="EMBL" id="CP063362">
    <property type="protein sequence ID" value="QRG09401.1"/>
    <property type="molecule type" value="Genomic_DNA"/>
</dbReference>
<dbReference type="Gene3D" id="3.40.50.180">
    <property type="entry name" value="Methylesterase CheB, C-terminal domain"/>
    <property type="match status" value="1"/>
</dbReference>
<reference evidence="6 7" key="1">
    <citation type="submission" date="2020-10" db="EMBL/GenBank/DDBJ databases">
        <title>Degradation of 1,4-Dioxane by Xanthobacter sp. YN2, via a Novel Group-2 Soluble Di-Iron Monooxygenase.</title>
        <authorList>
            <person name="Ma F."/>
            <person name="Wang Y."/>
            <person name="Yang J."/>
            <person name="Guo H."/>
            <person name="Su D."/>
            <person name="Yu L."/>
        </authorList>
    </citation>
    <scope>NUCLEOTIDE SEQUENCE [LARGE SCALE GENOMIC DNA]</scope>
    <source>
        <strain evidence="6 7">YN2</strain>
    </source>
</reference>
<evidence type="ECO:0000256" key="1">
    <source>
        <dbReference type="ARBA" id="ARBA00022801"/>
    </source>
</evidence>
<dbReference type="CDD" id="cd16433">
    <property type="entry name" value="CheB"/>
    <property type="match status" value="1"/>
</dbReference>
<feature type="active site" evidence="4">
    <location>
        <position position="34"/>
    </location>
</feature>
<keyword evidence="7" id="KW-1185">Reference proteome</keyword>
<protein>
    <recommendedName>
        <fullName evidence="2">protein-glutamate methylesterase</fullName>
        <ecNumber evidence="2">3.1.1.61</ecNumber>
    </recommendedName>
</protein>
<organism evidence="6 7">
    <name type="scientific">Xanthobacter dioxanivorans</name>
    <dbReference type="NCBI Taxonomy" id="2528964"/>
    <lineage>
        <taxon>Bacteria</taxon>
        <taxon>Pseudomonadati</taxon>
        <taxon>Pseudomonadota</taxon>
        <taxon>Alphaproteobacteria</taxon>
        <taxon>Hyphomicrobiales</taxon>
        <taxon>Xanthobacteraceae</taxon>
        <taxon>Xanthobacter</taxon>
    </lineage>
</organism>
<sequence length="184" mass="18786">MVVIGGSAGGPAALLRLLPALDPELDAAIAIVIHVGADSPDLLPSILEATSALPVKLATERLPVVSGIVCIAPSGYHLLVGQDRCFALSVDEKVCFSRPSIDVLFKSAGEAYRGAVVGVLLTGASSDGAQGLKRIRELGGLALIQEPAEAEVDTMPRAALEQAGADLCAPLAALAARINGFGRR</sequence>
<comment type="catalytic activity">
    <reaction evidence="3">
        <text>[protein]-L-glutamate 5-O-methyl ester + H2O = L-glutamyl-[protein] + methanol + H(+)</text>
        <dbReference type="Rhea" id="RHEA:23236"/>
        <dbReference type="Rhea" id="RHEA-COMP:10208"/>
        <dbReference type="Rhea" id="RHEA-COMP:10311"/>
        <dbReference type="ChEBI" id="CHEBI:15377"/>
        <dbReference type="ChEBI" id="CHEBI:15378"/>
        <dbReference type="ChEBI" id="CHEBI:17790"/>
        <dbReference type="ChEBI" id="CHEBI:29973"/>
        <dbReference type="ChEBI" id="CHEBI:82795"/>
        <dbReference type="EC" id="3.1.1.61"/>
    </reaction>
</comment>
<dbReference type="InterPro" id="IPR000673">
    <property type="entry name" value="Sig_transdc_resp-reg_Me-estase"/>
</dbReference>
<dbReference type="GO" id="GO:0008984">
    <property type="term" value="F:protein-glutamate methylesterase activity"/>
    <property type="evidence" value="ECO:0007669"/>
    <property type="project" value="UniProtKB-EC"/>
</dbReference>
<feature type="active site" evidence="4">
    <location>
        <position position="127"/>
    </location>
</feature>
<evidence type="ECO:0000256" key="2">
    <source>
        <dbReference type="ARBA" id="ARBA00039140"/>
    </source>
</evidence>
<evidence type="ECO:0000313" key="6">
    <source>
        <dbReference type="EMBL" id="QRG09401.1"/>
    </source>
</evidence>
<dbReference type="GO" id="GO:0005737">
    <property type="term" value="C:cytoplasm"/>
    <property type="evidence" value="ECO:0007669"/>
    <property type="project" value="InterPro"/>
</dbReference>
<evidence type="ECO:0000256" key="3">
    <source>
        <dbReference type="ARBA" id="ARBA00048267"/>
    </source>
</evidence>
<dbReference type="KEGG" id="xdi:EZH22_01225"/>
<evidence type="ECO:0000256" key="4">
    <source>
        <dbReference type="PROSITE-ProRule" id="PRU00050"/>
    </source>
</evidence>
<dbReference type="PANTHER" id="PTHR42872">
    <property type="entry name" value="PROTEIN-GLUTAMATE METHYLESTERASE/PROTEIN-GLUTAMINE GLUTAMINASE"/>
    <property type="match status" value="1"/>
</dbReference>
<dbReference type="GO" id="GO:0006935">
    <property type="term" value="P:chemotaxis"/>
    <property type="evidence" value="ECO:0007669"/>
    <property type="project" value="UniProtKB-UniRule"/>
</dbReference>
<keyword evidence="1 4" id="KW-0378">Hydrolase</keyword>